<gene>
    <name evidence="1" type="ORF">OCV69_14865</name>
</gene>
<dbReference type="Proteomes" id="UP001652395">
    <property type="component" value="Unassembled WGS sequence"/>
</dbReference>
<sequence length="94" mass="10839">MNEAIFIKRKCIENDAVLKHIIELQNKIRSSLHEIETRIGQAEWHEGNLGVVFVIDVDLECLQKYCDEIKMCASELYGAYEKLANRSSAEQHCD</sequence>
<evidence type="ECO:0000313" key="2">
    <source>
        <dbReference type="Proteomes" id="UP001652395"/>
    </source>
</evidence>
<organism evidence="1 2">
    <name type="scientific">Alitiscatomonas aceti</name>
    <dbReference type="NCBI Taxonomy" id="2981724"/>
    <lineage>
        <taxon>Bacteria</taxon>
        <taxon>Bacillati</taxon>
        <taxon>Bacillota</taxon>
        <taxon>Clostridia</taxon>
        <taxon>Lachnospirales</taxon>
        <taxon>Lachnospiraceae</taxon>
        <taxon>Alitiscatomonas</taxon>
    </lineage>
</organism>
<protein>
    <submittedName>
        <fullName evidence="1">Uncharacterized protein</fullName>
    </submittedName>
</protein>
<reference evidence="1 2" key="1">
    <citation type="journal article" date="2021" name="ISME Commun">
        <title>Automated analysis of genomic sequences facilitates high-throughput and comprehensive description of bacteria.</title>
        <authorList>
            <person name="Hitch T.C.A."/>
        </authorList>
    </citation>
    <scope>NUCLEOTIDE SEQUENCE [LARGE SCALE GENOMIC DNA]</scope>
    <source>
        <strain evidence="2">f_CCE</strain>
    </source>
</reference>
<keyword evidence="2" id="KW-1185">Reference proteome</keyword>
<name>A0ABT2V474_9FIRM</name>
<proteinExistence type="predicted"/>
<comment type="caution">
    <text evidence="1">The sequence shown here is derived from an EMBL/GenBank/DDBJ whole genome shotgun (WGS) entry which is preliminary data.</text>
</comment>
<accession>A0ABT2V474</accession>
<dbReference type="RefSeq" id="WP_158360131.1">
    <property type="nucleotide sequence ID" value="NZ_JAOQJF010000043.1"/>
</dbReference>
<dbReference type="EMBL" id="JAOQJF010000043">
    <property type="protein sequence ID" value="MCU6801191.1"/>
    <property type="molecule type" value="Genomic_DNA"/>
</dbReference>
<evidence type="ECO:0000313" key="1">
    <source>
        <dbReference type="EMBL" id="MCU6801191.1"/>
    </source>
</evidence>